<accession>X0ZGJ2</accession>
<dbReference type="InterPro" id="IPR012340">
    <property type="entry name" value="NA-bd_OB-fold"/>
</dbReference>
<keyword evidence="2" id="KW-0547">Nucleotide-binding</keyword>
<dbReference type="PANTHER" id="PTHR43875:SF1">
    <property type="entry name" value="OSMOPROTECTIVE COMPOUNDS UPTAKE ATP-BINDING PROTEIN GGTA"/>
    <property type="match status" value="1"/>
</dbReference>
<evidence type="ECO:0000256" key="1">
    <source>
        <dbReference type="ARBA" id="ARBA00022448"/>
    </source>
</evidence>
<dbReference type="InterPro" id="IPR027417">
    <property type="entry name" value="P-loop_NTPase"/>
</dbReference>
<dbReference type="CDD" id="cd03301">
    <property type="entry name" value="ABC_MalK_N"/>
    <property type="match status" value="1"/>
</dbReference>
<dbReference type="InterPro" id="IPR005116">
    <property type="entry name" value="Transp-assoc_OB_typ1"/>
</dbReference>
<name>X0ZGJ2_9ZZZZ</name>
<evidence type="ECO:0000256" key="3">
    <source>
        <dbReference type="ARBA" id="ARBA00022840"/>
    </source>
</evidence>
<dbReference type="GO" id="GO:0140359">
    <property type="term" value="F:ABC-type transporter activity"/>
    <property type="evidence" value="ECO:0007669"/>
    <property type="project" value="InterPro"/>
</dbReference>
<dbReference type="PANTHER" id="PTHR43875">
    <property type="entry name" value="MALTODEXTRIN IMPORT ATP-BINDING PROTEIN MSMX"/>
    <property type="match status" value="1"/>
</dbReference>
<dbReference type="InterPro" id="IPR017871">
    <property type="entry name" value="ABC_transporter-like_CS"/>
</dbReference>
<dbReference type="GO" id="GO:0008643">
    <property type="term" value="P:carbohydrate transport"/>
    <property type="evidence" value="ECO:0007669"/>
    <property type="project" value="InterPro"/>
</dbReference>
<keyword evidence="1" id="KW-0813">Transport</keyword>
<dbReference type="PROSITE" id="PS00211">
    <property type="entry name" value="ABC_TRANSPORTER_1"/>
    <property type="match status" value="1"/>
</dbReference>
<sequence length="368" mass="41080">MANVILKNVTKNFGKFIAVKKMNLNISDGKFVTLVGPSGCGKTTTLRMIAGLEDLTSGELRIGGKFSNYIQPKDRGISMVFQSYALFPHMTVAENIAFGLKIKKVARDTILKKISWVLDLLDLTGLDDRRPRELSGGQRQRVALGRALVLDPEVLLLDEPLSNLDAKLRLKMRTELKRIHRKIGSTVVYVTHDQVEAMTLSDEIAVMNKGFLMQVGPPLEVYNKPENKFVAGFLGSPPMNFIPVDLVKDNSKFYLDAKDFKILIPNLKADKVKKNAKIGEELVFGIRPEDIIRIEKAKDVHQGNKIETIIDVIEPMGSELILSLATGKHIIQATVDPDIHLKVGQKMTVVVDTNKIHLFKLDNEEAIF</sequence>
<dbReference type="Pfam" id="PF17912">
    <property type="entry name" value="OB_MalK"/>
    <property type="match status" value="1"/>
</dbReference>
<dbReference type="PROSITE" id="PS50893">
    <property type="entry name" value="ABC_TRANSPORTER_2"/>
    <property type="match status" value="1"/>
</dbReference>
<keyword evidence="3" id="KW-0067">ATP-binding</keyword>
<evidence type="ECO:0000256" key="2">
    <source>
        <dbReference type="ARBA" id="ARBA00022741"/>
    </source>
</evidence>
<dbReference type="AlphaFoldDB" id="X0ZGJ2"/>
<dbReference type="SUPFAM" id="SSF50331">
    <property type="entry name" value="MOP-like"/>
    <property type="match status" value="1"/>
</dbReference>
<dbReference type="Pfam" id="PF03459">
    <property type="entry name" value="TOBE"/>
    <property type="match status" value="1"/>
</dbReference>
<feature type="domain" description="ABC transporter" evidence="4">
    <location>
        <begin position="4"/>
        <end position="234"/>
    </location>
</feature>
<dbReference type="SMART" id="SM00382">
    <property type="entry name" value="AAA"/>
    <property type="match status" value="1"/>
</dbReference>
<dbReference type="InterPro" id="IPR040582">
    <property type="entry name" value="OB_MalK-like"/>
</dbReference>
<dbReference type="FunFam" id="3.40.50.300:FF:000042">
    <property type="entry name" value="Maltose/maltodextrin ABC transporter, ATP-binding protein"/>
    <property type="match status" value="1"/>
</dbReference>
<dbReference type="InterPro" id="IPR047641">
    <property type="entry name" value="ABC_transpr_MalK/UgpC-like"/>
</dbReference>
<dbReference type="GO" id="GO:0016887">
    <property type="term" value="F:ATP hydrolysis activity"/>
    <property type="evidence" value="ECO:0007669"/>
    <property type="project" value="InterPro"/>
</dbReference>
<dbReference type="GO" id="GO:0005524">
    <property type="term" value="F:ATP binding"/>
    <property type="evidence" value="ECO:0007669"/>
    <property type="project" value="UniProtKB-KW"/>
</dbReference>
<dbReference type="EMBL" id="BART01000238">
    <property type="protein sequence ID" value="GAG68429.1"/>
    <property type="molecule type" value="Genomic_DNA"/>
</dbReference>
<evidence type="ECO:0000313" key="5">
    <source>
        <dbReference type="EMBL" id="GAG68429.1"/>
    </source>
</evidence>
<dbReference type="InterPro" id="IPR008995">
    <property type="entry name" value="Mo/tungstate-bd_C_term_dom"/>
</dbReference>
<dbReference type="Gene3D" id="3.40.50.300">
    <property type="entry name" value="P-loop containing nucleotide triphosphate hydrolases"/>
    <property type="match status" value="1"/>
</dbReference>
<gene>
    <name evidence="5" type="ORF">S01H4_01334</name>
</gene>
<dbReference type="Gene3D" id="2.40.50.100">
    <property type="match status" value="1"/>
</dbReference>
<reference evidence="5" key="1">
    <citation type="journal article" date="2014" name="Front. Microbiol.">
        <title>High frequency of phylogenetically diverse reductive dehalogenase-homologous genes in deep subseafloor sedimentary metagenomes.</title>
        <authorList>
            <person name="Kawai M."/>
            <person name="Futagami T."/>
            <person name="Toyoda A."/>
            <person name="Takaki Y."/>
            <person name="Nishi S."/>
            <person name="Hori S."/>
            <person name="Arai W."/>
            <person name="Tsubouchi T."/>
            <person name="Morono Y."/>
            <person name="Uchiyama I."/>
            <person name="Ito T."/>
            <person name="Fujiyama A."/>
            <person name="Inagaki F."/>
            <person name="Takami H."/>
        </authorList>
    </citation>
    <scope>NUCLEOTIDE SEQUENCE</scope>
    <source>
        <strain evidence="5">Expedition CK06-06</strain>
    </source>
</reference>
<evidence type="ECO:0000259" key="4">
    <source>
        <dbReference type="PROSITE" id="PS50893"/>
    </source>
</evidence>
<dbReference type="InterPro" id="IPR003593">
    <property type="entry name" value="AAA+_ATPase"/>
</dbReference>
<dbReference type="Pfam" id="PF00005">
    <property type="entry name" value="ABC_tran"/>
    <property type="match status" value="1"/>
</dbReference>
<proteinExistence type="predicted"/>
<dbReference type="InterPro" id="IPR003439">
    <property type="entry name" value="ABC_transporter-like_ATP-bd"/>
</dbReference>
<dbReference type="SUPFAM" id="SSF52540">
    <property type="entry name" value="P-loop containing nucleoside triphosphate hydrolases"/>
    <property type="match status" value="1"/>
</dbReference>
<organism evidence="5">
    <name type="scientific">marine sediment metagenome</name>
    <dbReference type="NCBI Taxonomy" id="412755"/>
    <lineage>
        <taxon>unclassified sequences</taxon>
        <taxon>metagenomes</taxon>
        <taxon>ecological metagenomes</taxon>
    </lineage>
</organism>
<dbReference type="InterPro" id="IPR015855">
    <property type="entry name" value="ABC_transpr_MalK-like"/>
</dbReference>
<dbReference type="GO" id="GO:0055052">
    <property type="term" value="C:ATP-binding cassette (ABC) transporter complex, substrate-binding subunit-containing"/>
    <property type="evidence" value="ECO:0007669"/>
    <property type="project" value="TreeGrafter"/>
</dbReference>
<dbReference type="Gene3D" id="2.40.50.140">
    <property type="entry name" value="Nucleic acid-binding proteins"/>
    <property type="match status" value="1"/>
</dbReference>
<comment type="caution">
    <text evidence="5">The sequence shown here is derived from an EMBL/GenBank/DDBJ whole genome shotgun (WGS) entry which is preliminary data.</text>
</comment>
<protein>
    <recommendedName>
        <fullName evidence="4">ABC transporter domain-containing protein</fullName>
    </recommendedName>
</protein>